<protein>
    <recommendedName>
        <fullName evidence="1">SCP domain-containing protein</fullName>
    </recommendedName>
</protein>
<proteinExistence type="predicted"/>
<dbReference type="PANTHER" id="PTHR31157:SF1">
    <property type="entry name" value="SCP DOMAIN-CONTAINING PROTEIN"/>
    <property type="match status" value="1"/>
</dbReference>
<accession>X0RZS5</accession>
<comment type="caution">
    <text evidence="2">The sequence shown here is derived from an EMBL/GenBank/DDBJ whole genome shotgun (WGS) entry which is preliminary data.</text>
</comment>
<dbReference type="AlphaFoldDB" id="X0RZS5"/>
<name>X0RZS5_9ZZZZ</name>
<dbReference type="SUPFAM" id="SSF55797">
    <property type="entry name" value="PR-1-like"/>
    <property type="match status" value="1"/>
</dbReference>
<dbReference type="Gene3D" id="3.40.33.10">
    <property type="entry name" value="CAP"/>
    <property type="match status" value="1"/>
</dbReference>
<feature type="domain" description="SCP" evidence="1">
    <location>
        <begin position="2"/>
        <end position="49"/>
    </location>
</feature>
<organism evidence="2">
    <name type="scientific">marine sediment metagenome</name>
    <dbReference type="NCBI Taxonomy" id="412755"/>
    <lineage>
        <taxon>unclassified sequences</taxon>
        <taxon>metagenomes</taxon>
        <taxon>ecological metagenomes</taxon>
    </lineage>
</organism>
<evidence type="ECO:0000313" key="2">
    <source>
        <dbReference type="EMBL" id="GAF74293.1"/>
    </source>
</evidence>
<dbReference type="PANTHER" id="PTHR31157">
    <property type="entry name" value="SCP DOMAIN-CONTAINING PROTEIN"/>
    <property type="match status" value="1"/>
</dbReference>
<dbReference type="Pfam" id="PF00188">
    <property type="entry name" value="CAP"/>
    <property type="match status" value="1"/>
</dbReference>
<gene>
    <name evidence="2" type="ORF">S01H1_10783</name>
</gene>
<feature type="non-terminal residue" evidence="2">
    <location>
        <position position="1"/>
    </location>
</feature>
<reference evidence="2" key="1">
    <citation type="journal article" date="2014" name="Front. Microbiol.">
        <title>High frequency of phylogenetically diverse reductive dehalogenase-homologous genes in deep subseafloor sedimentary metagenomes.</title>
        <authorList>
            <person name="Kawai M."/>
            <person name="Futagami T."/>
            <person name="Toyoda A."/>
            <person name="Takaki Y."/>
            <person name="Nishi S."/>
            <person name="Hori S."/>
            <person name="Arai W."/>
            <person name="Tsubouchi T."/>
            <person name="Morono Y."/>
            <person name="Uchiyama I."/>
            <person name="Ito T."/>
            <person name="Fujiyama A."/>
            <person name="Inagaki F."/>
            <person name="Takami H."/>
        </authorList>
    </citation>
    <scope>NUCLEOTIDE SEQUENCE</scope>
    <source>
        <strain evidence="2">Expedition CK06-06</strain>
    </source>
</reference>
<evidence type="ECO:0000259" key="1">
    <source>
        <dbReference type="Pfam" id="PF00188"/>
    </source>
</evidence>
<dbReference type="EMBL" id="BARS01005494">
    <property type="protein sequence ID" value="GAF74293.1"/>
    <property type="molecule type" value="Genomic_DNA"/>
</dbReference>
<dbReference type="InterPro" id="IPR035940">
    <property type="entry name" value="CAP_sf"/>
</dbReference>
<sequence>ENIAGNQDIANAQSALMNSPGHRKNILDPGYTHIGIGIKSGGTYGNMISQMFISKPQ</sequence>
<dbReference type="CDD" id="cd05379">
    <property type="entry name" value="CAP_bacterial"/>
    <property type="match status" value="1"/>
</dbReference>
<dbReference type="InterPro" id="IPR014044">
    <property type="entry name" value="CAP_dom"/>
</dbReference>